<reference evidence="1 2" key="1">
    <citation type="submission" date="2020-01" db="EMBL/GenBank/DDBJ databases">
        <authorList>
            <person name="Rodrigo-Torres L."/>
            <person name="Arahal R. D."/>
            <person name="Lucena T."/>
        </authorList>
    </citation>
    <scope>NUCLEOTIDE SEQUENCE [LARGE SCALE GENOMIC DNA]</scope>
    <source>
        <strain evidence="1 2">CECT 9393</strain>
    </source>
</reference>
<evidence type="ECO:0000313" key="1">
    <source>
        <dbReference type="EMBL" id="CAA7392585.1"/>
    </source>
</evidence>
<accession>A0A6N4XT41</accession>
<protein>
    <recommendedName>
        <fullName evidence="3">YbaB/EbfC DNA-binding family protein</fullName>
    </recommendedName>
</protein>
<evidence type="ECO:0000313" key="2">
    <source>
        <dbReference type="Proteomes" id="UP000445309"/>
    </source>
</evidence>
<dbReference type="RefSeq" id="WP_162074242.1">
    <property type="nucleotide sequence ID" value="NZ_CACVBY010000123.1"/>
</dbReference>
<organism evidence="1 2">
    <name type="scientific">Chryseobacterium fistulae</name>
    <dbReference type="NCBI Taxonomy" id="2675058"/>
    <lineage>
        <taxon>Bacteria</taxon>
        <taxon>Pseudomonadati</taxon>
        <taxon>Bacteroidota</taxon>
        <taxon>Flavobacteriia</taxon>
        <taxon>Flavobacteriales</taxon>
        <taxon>Weeksellaceae</taxon>
        <taxon>Chryseobacterium group</taxon>
        <taxon>Chryseobacterium</taxon>
    </lineage>
</organism>
<proteinExistence type="predicted"/>
<dbReference type="AlphaFoldDB" id="A0A6N4XT41"/>
<evidence type="ECO:0008006" key="3">
    <source>
        <dbReference type="Google" id="ProtNLM"/>
    </source>
</evidence>
<gene>
    <name evidence="1" type="ORF">CHRY9393_03307</name>
</gene>
<keyword evidence="2" id="KW-1185">Reference proteome</keyword>
<sequence>MLKNISREKTILLRQKQEEIKQKLDQEFIIYNSGHISIRLSLLGNIIEISNPDSKGLIDIIPIINEATTEARQLFDVKQAEMLQKELVNLM</sequence>
<dbReference type="EMBL" id="CACVBY010000123">
    <property type="protein sequence ID" value="CAA7392585.1"/>
    <property type="molecule type" value="Genomic_DNA"/>
</dbReference>
<dbReference type="Proteomes" id="UP000445309">
    <property type="component" value="Unassembled WGS sequence"/>
</dbReference>
<name>A0A6N4XT41_9FLAO</name>